<reference evidence="1 4" key="1">
    <citation type="submission" date="2019-07" db="EMBL/GenBank/DDBJ databases">
        <authorList>
            <person name="Hibberd C M."/>
            <person name="Gehrig L. J."/>
            <person name="Chang H.-W."/>
            <person name="Venkatesh S."/>
        </authorList>
    </citation>
    <scope>NUCLEOTIDE SEQUENCE [LARGE SCALE GENOMIC DNA]</scope>
    <source>
        <strain evidence="1">Bifidobacterium_longum_subsp_infantis_JG_Bg463</strain>
    </source>
</reference>
<accession>A0A564W2H7</accession>
<evidence type="ECO:0000313" key="4">
    <source>
        <dbReference type="Proteomes" id="UP000345266"/>
    </source>
</evidence>
<evidence type="ECO:0000313" key="5">
    <source>
        <dbReference type="Proteomes" id="UP000494179"/>
    </source>
</evidence>
<protein>
    <submittedName>
        <fullName evidence="1">Uncharacterized protein</fullName>
    </submittedName>
</protein>
<proteinExistence type="predicted"/>
<gene>
    <name evidence="3" type="ORF">BIFLH664_00215</name>
    <name evidence="2" type="ORF">BIFLH665_00237</name>
    <name evidence="1" type="ORF">BLJG463_00287</name>
</gene>
<reference evidence="5 6" key="2">
    <citation type="submission" date="2019-10" db="EMBL/GenBank/DDBJ databases">
        <authorList>
            <consortium name="Melissa Lawson"/>
            <person name="O'neill I."/>
        </authorList>
    </citation>
    <scope>NUCLEOTIDE SEQUENCE [LARGE SCALE GENOMIC DNA]</scope>
    <source>
        <strain evidence="3">LH_664</strain>
        <strain evidence="2">LH_665</strain>
    </source>
</reference>
<name>A0A564W2H7_BIFLI</name>
<dbReference type="Proteomes" id="UP000494270">
    <property type="component" value="Unassembled WGS sequence"/>
</dbReference>
<dbReference type="AlphaFoldDB" id="A0A564W2H7"/>
<evidence type="ECO:0000313" key="6">
    <source>
        <dbReference type="Proteomes" id="UP000494270"/>
    </source>
</evidence>
<evidence type="ECO:0000313" key="2">
    <source>
        <dbReference type="EMBL" id="VWQ27145.1"/>
    </source>
</evidence>
<dbReference type="EMBL" id="CABWKI010000001">
    <property type="protein sequence ID" value="VWQ32821.1"/>
    <property type="molecule type" value="Genomic_DNA"/>
</dbReference>
<evidence type="ECO:0000313" key="3">
    <source>
        <dbReference type="EMBL" id="VWQ32821.1"/>
    </source>
</evidence>
<dbReference type="Proteomes" id="UP000494179">
    <property type="component" value="Unassembled WGS sequence"/>
</dbReference>
<sequence>MNHELMTWEGVRVLPYDPWSARQPDWWEVQAAIRALAEANDVVIVDAGQGGLIETVPDLRSGMQVIAAELSVMGLARAKAHRSRLDSWGCEAPHIVGVEPRGAPRGRGHVGIGEAQDYLTATVLGPVKPSVNLCGDVLEGLGIRSVTKGSRKAMNLLANLVEQAIRPVSGTSHKDQ</sequence>
<dbReference type="EMBL" id="CABHNT010000070">
    <property type="protein sequence ID" value="VUX39174.1"/>
    <property type="molecule type" value="Genomic_DNA"/>
</dbReference>
<dbReference type="Proteomes" id="UP000345266">
    <property type="component" value="Unassembled WGS sequence"/>
</dbReference>
<dbReference type="EMBL" id="CABWKE010000001">
    <property type="protein sequence ID" value="VWQ27145.1"/>
    <property type="molecule type" value="Genomic_DNA"/>
</dbReference>
<organism evidence="1 4">
    <name type="scientific">Bifidobacterium longum subsp. infantis</name>
    <dbReference type="NCBI Taxonomy" id="1682"/>
    <lineage>
        <taxon>Bacteria</taxon>
        <taxon>Bacillati</taxon>
        <taxon>Actinomycetota</taxon>
        <taxon>Actinomycetes</taxon>
        <taxon>Bifidobacteriales</taxon>
        <taxon>Bifidobacteriaceae</taxon>
        <taxon>Bifidobacterium</taxon>
    </lineage>
</organism>
<evidence type="ECO:0000313" key="1">
    <source>
        <dbReference type="EMBL" id="VUX39174.1"/>
    </source>
</evidence>